<feature type="compositionally biased region" description="Polar residues" evidence="1">
    <location>
        <begin position="41"/>
        <end position="51"/>
    </location>
</feature>
<sequence>MQEYLIKMKKPESRKEEESRRIKRRSPKTFLEDGQLKRRNNPNPQLVISSEEAQSGISIHFMKTLDTEWKMNLIEGLKQDIDGEKGRNQSRNGLNLVWSAKREDKDYKGRKEGVQKHQKCLKGSELMQFISNMEDGSTWLWQEMIFQDDQKKL</sequence>
<evidence type="ECO:0000256" key="1">
    <source>
        <dbReference type="SAM" id="MobiDB-lite"/>
    </source>
</evidence>
<protein>
    <submittedName>
        <fullName evidence="2">Uncharacterized protein</fullName>
    </submittedName>
</protein>
<dbReference type="AlphaFoldDB" id="A0A9Q3IUU7"/>
<proteinExistence type="predicted"/>
<dbReference type="Proteomes" id="UP000765509">
    <property type="component" value="Unassembled WGS sequence"/>
</dbReference>
<name>A0A9Q3IUU7_9BASI</name>
<keyword evidence="3" id="KW-1185">Reference proteome</keyword>
<accession>A0A9Q3IUU7</accession>
<feature type="region of interest" description="Disordered" evidence="1">
    <location>
        <begin position="1"/>
        <end position="51"/>
    </location>
</feature>
<dbReference type="EMBL" id="AVOT02055746">
    <property type="protein sequence ID" value="MBW0550225.1"/>
    <property type="molecule type" value="Genomic_DNA"/>
</dbReference>
<feature type="compositionally biased region" description="Basic and acidic residues" evidence="1">
    <location>
        <begin position="9"/>
        <end position="20"/>
    </location>
</feature>
<reference evidence="2" key="1">
    <citation type="submission" date="2021-03" db="EMBL/GenBank/DDBJ databases">
        <title>Draft genome sequence of rust myrtle Austropuccinia psidii MF-1, a brazilian biotype.</title>
        <authorList>
            <person name="Quecine M.C."/>
            <person name="Pachon D.M.R."/>
            <person name="Bonatelli M.L."/>
            <person name="Correr F.H."/>
            <person name="Franceschini L.M."/>
            <person name="Leite T.F."/>
            <person name="Margarido G.R.A."/>
            <person name="Almeida C.A."/>
            <person name="Ferrarezi J.A."/>
            <person name="Labate C.A."/>
        </authorList>
    </citation>
    <scope>NUCLEOTIDE SEQUENCE</scope>
    <source>
        <strain evidence="2">MF-1</strain>
    </source>
</reference>
<organism evidence="2 3">
    <name type="scientific">Austropuccinia psidii MF-1</name>
    <dbReference type="NCBI Taxonomy" id="1389203"/>
    <lineage>
        <taxon>Eukaryota</taxon>
        <taxon>Fungi</taxon>
        <taxon>Dikarya</taxon>
        <taxon>Basidiomycota</taxon>
        <taxon>Pucciniomycotina</taxon>
        <taxon>Pucciniomycetes</taxon>
        <taxon>Pucciniales</taxon>
        <taxon>Sphaerophragmiaceae</taxon>
        <taxon>Austropuccinia</taxon>
    </lineage>
</organism>
<gene>
    <name evidence="2" type="ORF">O181_089940</name>
</gene>
<comment type="caution">
    <text evidence="2">The sequence shown here is derived from an EMBL/GenBank/DDBJ whole genome shotgun (WGS) entry which is preliminary data.</text>
</comment>
<evidence type="ECO:0000313" key="2">
    <source>
        <dbReference type="EMBL" id="MBW0550225.1"/>
    </source>
</evidence>
<evidence type="ECO:0000313" key="3">
    <source>
        <dbReference type="Proteomes" id="UP000765509"/>
    </source>
</evidence>